<dbReference type="OrthoDB" id="9794400at2"/>
<keyword evidence="3" id="KW-0808">Transferase</keyword>
<dbReference type="EMBL" id="CP003879">
    <property type="protein sequence ID" value="AFU69909.1"/>
    <property type="molecule type" value="Genomic_DNA"/>
</dbReference>
<dbReference type="InterPro" id="IPR029028">
    <property type="entry name" value="Alpha/beta_knot_MTases"/>
</dbReference>
<dbReference type="InterPro" id="IPR053888">
    <property type="entry name" value="MRM3-like_sub_bind"/>
</dbReference>
<proteinExistence type="inferred from homology"/>
<gene>
    <name evidence="6" type="ordered locus">P700755_003259</name>
</gene>
<reference evidence="6" key="2">
    <citation type="submission" date="2012-09" db="EMBL/GenBank/DDBJ databases">
        <title>The complete sequence of Psychroflexus torquis an extreme psychrophile from sea-ice that is stimulated by light.</title>
        <authorList>
            <person name="Feng S."/>
            <person name="Powell S.M."/>
            <person name="Bowman J.P."/>
        </authorList>
    </citation>
    <scope>NUCLEOTIDE SEQUENCE [LARGE SCALE GENOMIC DNA]</scope>
    <source>
        <strain evidence="6">ATCC 700755</strain>
    </source>
</reference>
<evidence type="ECO:0000256" key="2">
    <source>
        <dbReference type="ARBA" id="ARBA00022603"/>
    </source>
</evidence>
<evidence type="ECO:0000313" key="7">
    <source>
        <dbReference type="Proteomes" id="UP000008514"/>
    </source>
</evidence>
<dbReference type="InterPro" id="IPR029026">
    <property type="entry name" value="tRNA_m1G_MTases_N"/>
</dbReference>
<comment type="similarity">
    <text evidence="1">Belongs to the class IV-like SAM-binding methyltransferase superfamily. RNA methyltransferase TrmH family.</text>
</comment>
<protein>
    <submittedName>
        <fullName evidence="6">rRNA methylase SpoU-like protein</fullName>
    </submittedName>
</protein>
<evidence type="ECO:0000259" key="4">
    <source>
        <dbReference type="Pfam" id="PF00588"/>
    </source>
</evidence>
<dbReference type="Gene3D" id="3.30.1330.30">
    <property type="match status" value="1"/>
</dbReference>
<dbReference type="SUPFAM" id="SSF75217">
    <property type="entry name" value="alpha/beta knot"/>
    <property type="match status" value="1"/>
</dbReference>
<dbReference type="InterPro" id="IPR001537">
    <property type="entry name" value="SpoU_MeTrfase"/>
</dbReference>
<evidence type="ECO:0000259" key="5">
    <source>
        <dbReference type="Pfam" id="PF22435"/>
    </source>
</evidence>
<sequence>MRKKISSLNNPFIKNLLLLQKKSKLRKSQEEFVIEGLQEISYAQKATYEFSQVLVCLDLFDNALDLEKFDCEITEISLDVFEKLAYRSSTGGLIAIAKPKDLRIENLRLSSKTPLIMIAEAPEKPGNIGALLRTADAAKLDAVIIANPKTDLYNPNIIRSSVGTVFTNSIGTGTTSEIIDFLKNNNIKIYAAALQDSSSYLAEGFKEATAIVVGTEHQGLSEEWRINADKIIKIPMEGQVDSLNVSVSAAILIFEAKRQRQLS</sequence>
<dbReference type="AlphaFoldDB" id="K4IHS4"/>
<keyword evidence="2" id="KW-0489">Methyltransferase</keyword>
<dbReference type="GO" id="GO:0003723">
    <property type="term" value="F:RNA binding"/>
    <property type="evidence" value="ECO:0007669"/>
    <property type="project" value="InterPro"/>
</dbReference>
<dbReference type="Proteomes" id="UP000008514">
    <property type="component" value="Chromosome"/>
</dbReference>
<dbReference type="Pfam" id="PF22435">
    <property type="entry name" value="MRM3-like_sub_bind"/>
    <property type="match status" value="1"/>
</dbReference>
<dbReference type="HOGENOM" id="CLU_021322_3_2_10"/>
<dbReference type="GO" id="GO:0032259">
    <property type="term" value="P:methylation"/>
    <property type="evidence" value="ECO:0007669"/>
    <property type="project" value="UniProtKB-KW"/>
</dbReference>
<dbReference type="InterPro" id="IPR051259">
    <property type="entry name" value="rRNA_Methyltransferase"/>
</dbReference>
<dbReference type="Gene3D" id="3.40.1280.10">
    <property type="match status" value="1"/>
</dbReference>
<dbReference type="CDD" id="cd18104">
    <property type="entry name" value="SpoU-like_RNA-MTase"/>
    <property type="match status" value="1"/>
</dbReference>
<dbReference type="GO" id="GO:0006396">
    <property type="term" value="P:RNA processing"/>
    <property type="evidence" value="ECO:0007669"/>
    <property type="project" value="InterPro"/>
</dbReference>
<evidence type="ECO:0000256" key="3">
    <source>
        <dbReference type="ARBA" id="ARBA00022679"/>
    </source>
</evidence>
<dbReference type="KEGG" id="ptq:P700755_003259"/>
<dbReference type="STRING" id="313595.P700755_003259"/>
<accession>K4IHS4</accession>
<evidence type="ECO:0000313" key="6">
    <source>
        <dbReference type="EMBL" id="AFU69909.1"/>
    </source>
</evidence>
<feature type="domain" description="MRM3-like substrate binding" evidence="5">
    <location>
        <begin position="10"/>
        <end position="95"/>
    </location>
</feature>
<dbReference type="eggNOG" id="COG0566">
    <property type="taxonomic scope" value="Bacteria"/>
</dbReference>
<dbReference type="PANTHER" id="PTHR43191">
    <property type="entry name" value="RRNA METHYLTRANSFERASE 3"/>
    <property type="match status" value="1"/>
</dbReference>
<dbReference type="InterPro" id="IPR029064">
    <property type="entry name" value="Ribosomal_eL30-like_sf"/>
</dbReference>
<organism evidence="6 7">
    <name type="scientific">Psychroflexus torquis (strain ATCC 700755 / CIP 106069 / ACAM 623)</name>
    <dbReference type="NCBI Taxonomy" id="313595"/>
    <lineage>
        <taxon>Bacteria</taxon>
        <taxon>Pseudomonadati</taxon>
        <taxon>Bacteroidota</taxon>
        <taxon>Flavobacteriia</taxon>
        <taxon>Flavobacteriales</taxon>
        <taxon>Flavobacteriaceae</taxon>
        <taxon>Psychroflexus</taxon>
    </lineage>
</organism>
<dbReference type="GO" id="GO:0008173">
    <property type="term" value="F:RNA methyltransferase activity"/>
    <property type="evidence" value="ECO:0007669"/>
    <property type="project" value="InterPro"/>
</dbReference>
<evidence type="ECO:0000256" key="1">
    <source>
        <dbReference type="ARBA" id="ARBA00007228"/>
    </source>
</evidence>
<reference evidence="6" key="1">
    <citation type="submission" date="2006-03" db="EMBL/GenBank/DDBJ databases">
        <authorList>
            <person name="Bowman J."/>
            <person name="Ferriera S."/>
            <person name="Johnson J."/>
            <person name="Kravitz S."/>
            <person name="Halpern A."/>
            <person name="Remington K."/>
            <person name="Beeson K."/>
            <person name="Tran B."/>
            <person name="Rogers Y.-H."/>
            <person name="Friedman R."/>
            <person name="Venter J.C."/>
        </authorList>
    </citation>
    <scope>NUCLEOTIDE SEQUENCE [LARGE SCALE GENOMIC DNA]</scope>
    <source>
        <strain evidence="6">ATCC 700755</strain>
    </source>
</reference>
<dbReference type="SUPFAM" id="SSF55315">
    <property type="entry name" value="L30e-like"/>
    <property type="match status" value="1"/>
</dbReference>
<dbReference type="Pfam" id="PF00588">
    <property type="entry name" value="SpoU_methylase"/>
    <property type="match status" value="1"/>
</dbReference>
<keyword evidence="7" id="KW-1185">Reference proteome</keyword>
<name>K4IHS4_PSYTT</name>
<dbReference type="RefSeq" id="WP_015025459.1">
    <property type="nucleotide sequence ID" value="NC_018721.1"/>
</dbReference>
<dbReference type="PANTHER" id="PTHR43191:SF2">
    <property type="entry name" value="RRNA METHYLTRANSFERASE 3, MITOCHONDRIAL"/>
    <property type="match status" value="1"/>
</dbReference>
<feature type="domain" description="tRNA/rRNA methyltransferase SpoU type" evidence="4">
    <location>
        <begin position="115"/>
        <end position="253"/>
    </location>
</feature>